<dbReference type="PANTHER" id="PTHR19328:SF55">
    <property type="entry name" value="BLR6566 PROTEIN"/>
    <property type="match status" value="1"/>
</dbReference>
<dbReference type="Gene3D" id="2.120.10.30">
    <property type="entry name" value="TolB, C-terminal domain"/>
    <property type="match status" value="1"/>
</dbReference>
<feature type="compositionally biased region" description="Polar residues" evidence="1">
    <location>
        <begin position="30"/>
        <end position="40"/>
    </location>
</feature>
<gene>
    <name evidence="3" type="ORF">Q5H92_25120</name>
</gene>
<evidence type="ECO:0000259" key="2">
    <source>
        <dbReference type="Pfam" id="PF23500"/>
    </source>
</evidence>
<dbReference type="PANTHER" id="PTHR19328">
    <property type="entry name" value="HEDGEHOG-INTERACTING PROTEIN"/>
    <property type="match status" value="1"/>
</dbReference>
<dbReference type="EMBL" id="JAUQSX010000019">
    <property type="protein sequence ID" value="MDO7849669.1"/>
    <property type="molecule type" value="Genomic_DNA"/>
</dbReference>
<evidence type="ECO:0000313" key="3">
    <source>
        <dbReference type="EMBL" id="MDO7849669.1"/>
    </source>
</evidence>
<dbReference type="Proteomes" id="UP001167796">
    <property type="component" value="Unassembled WGS sequence"/>
</dbReference>
<reference evidence="3" key="1">
    <citation type="submission" date="2023-07" db="EMBL/GenBank/DDBJ databases">
        <authorList>
            <person name="Kim M.K."/>
        </authorList>
    </citation>
    <scope>NUCLEOTIDE SEQUENCE</scope>
    <source>
        <strain evidence="3">M29</strain>
    </source>
</reference>
<dbReference type="InterPro" id="IPR055557">
    <property type="entry name" value="DUF7133"/>
</dbReference>
<dbReference type="PROSITE" id="PS51257">
    <property type="entry name" value="PROKAR_LIPOPROTEIN"/>
    <property type="match status" value="1"/>
</dbReference>
<protein>
    <submittedName>
        <fullName evidence="3">Sorbosone dehydrogenase family protein</fullName>
    </submittedName>
</protein>
<dbReference type="InterPro" id="IPR011041">
    <property type="entry name" value="Quinoprot_gluc/sorb_DH_b-prop"/>
</dbReference>
<dbReference type="SUPFAM" id="SSF50952">
    <property type="entry name" value="Soluble quinoprotein glucose dehydrogenase"/>
    <property type="match status" value="1"/>
</dbReference>
<sequence length="446" mass="48786">MTFDNSRWLLAGLALLASCGGPSKEEKQEAQANTPAQTVETPVADSVKLPAPYVTKSVTRRVEIQPWPAGRTPTAPAGFTVQEYAGKFESPRWMYVAPNGDVLVAEASTIPTTMTKKVAAELKLDKSRSLRDHSANRITLLRDTNKDGKPDLRTTFVDGLSQPFGMLIIGNNFYVANTDGVLRFPYQPGATKITGDGQRILDLPKGGYNNHWTRNLLANADNSKIYVTVGSGSNVQEHGSANEVRRANILEINPDGTGEKIYASGLRNPIGLQWQPGTQKLWTVVNERDELGDELVPDYFTSVKQGGFYGWPYAYYGQNEEPRRKNERPDLVSKTLVPDVPLGAHVAALGLTFYDKDAFPAKYRNGAFIGEHGSWNRSQFSGYKVVFVPFENGKPGKPEDFLTGFLVGGDSKDAYGRPVGVATLPDGSLLVADDAADRIWRVSAAK</sequence>
<comment type="caution">
    <text evidence="3">The sequence shown here is derived from an EMBL/GenBank/DDBJ whole genome shotgun (WGS) entry which is preliminary data.</text>
</comment>
<dbReference type="Pfam" id="PF23500">
    <property type="entry name" value="DUF7133"/>
    <property type="match status" value="1"/>
</dbReference>
<evidence type="ECO:0000313" key="4">
    <source>
        <dbReference type="Proteomes" id="UP001167796"/>
    </source>
</evidence>
<feature type="region of interest" description="Disordered" evidence="1">
    <location>
        <begin position="24"/>
        <end position="44"/>
    </location>
</feature>
<evidence type="ECO:0000256" key="1">
    <source>
        <dbReference type="SAM" id="MobiDB-lite"/>
    </source>
</evidence>
<name>A0ABT9AIL6_9BACT</name>
<accession>A0ABT9AIL6</accession>
<proteinExistence type="predicted"/>
<keyword evidence="4" id="KW-1185">Reference proteome</keyword>
<dbReference type="RefSeq" id="WP_305014334.1">
    <property type="nucleotide sequence ID" value="NZ_JAUQSX010000019.1"/>
</dbReference>
<feature type="domain" description="DUF7133" evidence="2">
    <location>
        <begin position="76"/>
        <end position="433"/>
    </location>
</feature>
<organism evidence="3 4">
    <name type="scientific">Hymenobacter mellowenesis</name>
    <dbReference type="NCBI Taxonomy" id="3063995"/>
    <lineage>
        <taxon>Bacteria</taxon>
        <taxon>Pseudomonadati</taxon>
        <taxon>Bacteroidota</taxon>
        <taxon>Cytophagia</taxon>
        <taxon>Cytophagales</taxon>
        <taxon>Hymenobacteraceae</taxon>
        <taxon>Hymenobacter</taxon>
    </lineage>
</organism>
<dbReference type="InterPro" id="IPR011042">
    <property type="entry name" value="6-blade_b-propeller_TolB-like"/>
</dbReference>